<name>A0A1G7NSI3_9BURK</name>
<gene>
    <name evidence="2" type="ORF">SAMN05216466_10111</name>
</gene>
<accession>A0A1G7NSI3</accession>
<organism evidence="2 3">
    <name type="scientific">Paraburkholderia phenazinium</name>
    <dbReference type="NCBI Taxonomy" id="60549"/>
    <lineage>
        <taxon>Bacteria</taxon>
        <taxon>Pseudomonadati</taxon>
        <taxon>Pseudomonadota</taxon>
        <taxon>Betaproteobacteria</taxon>
        <taxon>Burkholderiales</taxon>
        <taxon>Burkholderiaceae</taxon>
        <taxon>Paraburkholderia</taxon>
    </lineage>
</organism>
<dbReference type="RefSeq" id="WP_090680261.1">
    <property type="nucleotide sequence ID" value="NZ_FNCJ01000001.1"/>
</dbReference>
<dbReference type="SMART" id="SM00901">
    <property type="entry name" value="FRG"/>
    <property type="match status" value="1"/>
</dbReference>
<sequence length="458" mass="52205">MYNLIVTGAEGAWTNNFYKADRGRFLEFTTDELVSTLKPLTPSAIEVLKSIPCLFAYEAVIGGDMRIGRLKEIKERGRDILIEFEFDDSMPPLAYATVKPIAELLDIREWEMNRTHWAVKDEDLIARLRTAELIPPTDVPAPPPQEEVKAILAREADQDIASVSSVQEFIDTVLSKRRSDGREIFYRGHSARKRYKLEPSLFRTDKDGNYLYLDNEDLLYRELLVINSREFEPDVYTLDKLVRMQHYSLPTRLLDITSNPLIALYFACKGNFGKKEGGVYVGEEEGEVILFSLPRDRVKYFDSDSAACIANLARLPKVEKDRIDFSIVDIGAFNEQMAIKRLVHFIREEKSFFEHRIDPDTLRGIICLKGKKSNDRISSQSGAFLLFGIDAVFDEGGGNTIQVDRIRVRNKASLLAELDLLNINESTVFPHIENSARYVAHKYAFDNSIQPTAKTLSE</sequence>
<feature type="domain" description="FRG" evidence="1">
    <location>
        <begin position="180"/>
        <end position="280"/>
    </location>
</feature>
<reference evidence="2 3" key="1">
    <citation type="submission" date="2016-10" db="EMBL/GenBank/DDBJ databases">
        <authorList>
            <person name="de Groot N.N."/>
        </authorList>
    </citation>
    <scope>NUCLEOTIDE SEQUENCE [LARGE SCALE GENOMIC DNA]</scope>
    <source>
        <strain evidence="2 3">LMG 2247</strain>
    </source>
</reference>
<protein>
    <submittedName>
        <fullName evidence="2">FRG domain-containing protein</fullName>
    </submittedName>
</protein>
<dbReference type="EMBL" id="FNCJ01000001">
    <property type="protein sequence ID" value="SDF76946.1"/>
    <property type="molecule type" value="Genomic_DNA"/>
</dbReference>
<dbReference type="Pfam" id="PF08867">
    <property type="entry name" value="FRG"/>
    <property type="match status" value="1"/>
</dbReference>
<dbReference type="AlphaFoldDB" id="A0A1G7NSI3"/>
<evidence type="ECO:0000313" key="3">
    <source>
        <dbReference type="Proteomes" id="UP000199706"/>
    </source>
</evidence>
<dbReference type="InterPro" id="IPR014966">
    <property type="entry name" value="FRG-dom"/>
</dbReference>
<evidence type="ECO:0000259" key="1">
    <source>
        <dbReference type="SMART" id="SM00901"/>
    </source>
</evidence>
<dbReference type="OrthoDB" id="9816036at2"/>
<dbReference type="Proteomes" id="UP000199706">
    <property type="component" value="Unassembled WGS sequence"/>
</dbReference>
<evidence type="ECO:0000313" key="2">
    <source>
        <dbReference type="EMBL" id="SDF76946.1"/>
    </source>
</evidence>
<proteinExistence type="predicted"/>